<proteinExistence type="predicted"/>
<dbReference type="Gene3D" id="3.20.20.370">
    <property type="entry name" value="Glycoside hydrolase/deacetylase"/>
    <property type="match status" value="1"/>
</dbReference>
<evidence type="ECO:0008006" key="3">
    <source>
        <dbReference type="Google" id="ProtNLM"/>
    </source>
</evidence>
<dbReference type="EMBL" id="QVIA01000002">
    <property type="protein sequence ID" value="RGC34910.1"/>
    <property type="molecule type" value="Genomic_DNA"/>
</dbReference>
<dbReference type="AlphaFoldDB" id="A0A3E2X147"/>
<accession>A0A3E2X147</accession>
<dbReference type="Proteomes" id="UP000261111">
    <property type="component" value="Unassembled WGS sequence"/>
</dbReference>
<dbReference type="SUPFAM" id="SSF88713">
    <property type="entry name" value="Glycoside hydrolase/deacetylase"/>
    <property type="match status" value="1"/>
</dbReference>
<protein>
    <recommendedName>
        <fullName evidence="3">NodB homology domain-containing protein</fullName>
    </recommendedName>
</protein>
<dbReference type="GO" id="GO:0005975">
    <property type="term" value="P:carbohydrate metabolic process"/>
    <property type="evidence" value="ECO:0007669"/>
    <property type="project" value="InterPro"/>
</dbReference>
<gene>
    <name evidence="1" type="ORF">DWX41_01520</name>
</gene>
<name>A0A3E2X147_9FIRM</name>
<organism evidence="1 2">
    <name type="scientific">Hungatella hathewayi</name>
    <dbReference type="NCBI Taxonomy" id="154046"/>
    <lineage>
        <taxon>Bacteria</taxon>
        <taxon>Bacillati</taxon>
        <taxon>Bacillota</taxon>
        <taxon>Clostridia</taxon>
        <taxon>Lachnospirales</taxon>
        <taxon>Lachnospiraceae</taxon>
        <taxon>Hungatella</taxon>
    </lineage>
</organism>
<sequence>MMKMKQIKVLLWFDVEDYLTAESDDAFYDILRILDEYGVRATLKFCTKKVELLQKKGRTDILEKLKRHELCFHTTEHSIHPLPTEYLEHYGFREGTEEFFRREYPGFLKLAELTGQHLMSYGHPGVAWAPQAFAAARRMGVPTYMDAHPIMDVNGGIFWYAGLYCMTGLVNLIHSRHEPNQLDHMIQAFDEMDMRGEDVVFLSIYDHPTELVAEEFWDEVNFAGGVNPVTCRPSPLRSRKAYEDNLEALRGFLKYTGAKENVEYITATEAMRYEKQRLVPLQVSDLKEYAEGFDGGITYQSLKGGMLAPSELLTLLAKAVTGRMLVPELLYGPEKEERSIVHAATVSAQELAEAVLTERDYVMGYPQLKSLYRVGDHFLNPADLFCTLAKALREGTDTVEVQTGRLAAADHVDESYQFGGNWIVWAEDFDAPHIVEQTKLQCWTLKPAVV</sequence>
<evidence type="ECO:0000313" key="1">
    <source>
        <dbReference type="EMBL" id="RGC34910.1"/>
    </source>
</evidence>
<reference evidence="1 2" key="1">
    <citation type="submission" date="2018-08" db="EMBL/GenBank/DDBJ databases">
        <title>A genome reference for cultivated species of the human gut microbiota.</title>
        <authorList>
            <person name="Zou Y."/>
            <person name="Xue W."/>
            <person name="Luo G."/>
        </authorList>
    </citation>
    <scope>NUCLEOTIDE SEQUENCE [LARGE SCALE GENOMIC DNA]</scope>
    <source>
        <strain evidence="1 2">AF19-21</strain>
    </source>
</reference>
<comment type="caution">
    <text evidence="1">The sequence shown here is derived from an EMBL/GenBank/DDBJ whole genome shotgun (WGS) entry which is preliminary data.</text>
</comment>
<dbReference type="InterPro" id="IPR011330">
    <property type="entry name" value="Glyco_hydro/deAcase_b/a-brl"/>
</dbReference>
<evidence type="ECO:0000313" key="2">
    <source>
        <dbReference type="Proteomes" id="UP000261111"/>
    </source>
</evidence>